<keyword evidence="3" id="KW-1185">Reference proteome</keyword>
<feature type="transmembrane region" description="Helical" evidence="1">
    <location>
        <begin position="51"/>
        <end position="69"/>
    </location>
</feature>
<dbReference type="AlphaFoldDB" id="A0AAD4KC40"/>
<sequence>MEQETVTVTETETEPGVPRYPSYDYYVYKLVRYLFVYFGCLDDNFAVNVSWWLKIVLAIFINAGIFRLINAGITRYNRHLTEDLSFLHPVEKDAELSQEQFTDAELLALLDDVYDLQPKQ</sequence>
<keyword evidence="1" id="KW-1133">Transmembrane helix</keyword>
<name>A0AAD4KC40_9MUSC</name>
<dbReference type="EMBL" id="JAJJHW010000095">
    <property type="protein sequence ID" value="KAH8387879.1"/>
    <property type="molecule type" value="Genomic_DNA"/>
</dbReference>
<evidence type="ECO:0000313" key="2">
    <source>
        <dbReference type="EMBL" id="KAH8387879.1"/>
    </source>
</evidence>
<keyword evidence="1" id="KW-0472">Membrane</keyword>
<keyword evidence="1" id="KW-0812">Transmembrane</keyword>
<reference evidence="2" key="1">
    <citation type="journal article" date="2021" name="Mol. Ecol. Resour.">
        <title>Phylogenomic analyses of the genus Drosophila reveals genomic signals of climate adaptation.</title>
        <authorList>
            <person name="Li F."/>
            <person name="Rane R.V."/>
            <person name="Luria V."/>
            <person name="Xiong Z."/>
            <person name="Chen J."/>
            <person name="Li Z."/>
            <person name="Catullo R.A."/>
            <person name="Griffin P.C."/>
            <person name="Schiffer M."/>
            <person name="Pearce S."/>
            <person name="Lee S.F."/>
            <person name="McElroy K."/>
            <person name="Stocker A."/>
            <person name="Shirriffs J."/>
            <person name="Cockerell F."/>
            <person name="Coppin C."/>
            <person name="Sgro C.M."/>
            <person name="Karger A."/>
            <person name="Cain J.W."/>
            <person name="Weber J.A."/>
            <person name="Santpere G."/>
            <person name="Kirschner M.W."/>
            <person name="Hoffmann A.A."/>
            <person name="Oakeshott J.G."/>
            <person name="Zhang G."/>
        </authorList>
    </citation>
    <scope>NUCLEOTIDE SEQUENCE</scope>
    <source>
        <strain evidence="2">BGI-SZ-2011g</strain>
    </source>
</reference>
<evidence type="ECO:0000256" key="1">
    <source>
        <dbReference type="SAM" id="Phobius"/>
    </source>
</evidence>
<proteinExistence type="predicted"/>
<protein>
    <submittedName>
        <fullName evidence="2">Uncharacterized protein</fullName>
    </submittedName>
</protein>
<organism evidence="2 3">
    <name type="scientific">Drosophila rubida</name>
    <dbReference type="NCBI Taxonomy" id="30044"/>
    <lineage>
        <taxon>Eukaryota</taxon>
        <taxon>Metazoa</taxon>
        <taxon>Ecdysozoa</taxon>
        <taxon>Arthropoda</taxon>
        <taxon>Hexapoda</taxon>
        <taxon>Insecta</taxon>
        <taxon>Pterygota</taxon>
        <taxon>Neoptera</taxon>
        <taxon>Endopterygota</taxon>
        <taxon>Diptera</taxon>
        <taxon>Brachycera</taxon>
        <taxon>Muscomorpha</taxon>
        <taxon>Ephydroidea</taxon>
        <taxon>Drosophilidae</taxon>
        <taxon>Drosophila</taxon>
    </lineage>
</organism>
<accession>A0AAD4KC40</accession>
<gene>
    <name evidence="2" type="ORF">KR093_010052</name>
</gene>
<evidence type="ECO:0000313" key="3">
    <source>
        <dbReference type="Proteomes" id="UP001200034"/>
    </source>
</evidence>
<dbReference type="Proteomes" id="UP001200034">
    <property type="component" value="Unassembled WGS sequence"/>
</dbReference>
<comment type="caution">
    <text evidence="2">The sequence shown here is derived from an EMBL/GenBank/DDBJ whole genome shotgun (WGS) entry which is preliminary data.</text>
</comment>